<protein>
    <recommendedName>
        <fullName evidence="4">Glycosyltransferase subfamily 4-like N-terminal domain-containing protein</fullName>
    </recommendedName>
</protein>
<sequence>MKDRWLIISYFANIDAMAPSHHIDDRLAFFKKEGIDIHLLSSTCGRRYKKMSHTRVPSPAPSGIRYEVRYFLRRKTRRKFWFKFWETLILLPIFPFYFLEKLLFRLDSTWSWFITATVTAIVLSVKKRPAIIYSTGGPVSAHIAAMIAAAVTGRQYIAEFQDPLVHQYAAPGKFERHFIERVERMIFKTSKAAIFLTKKAAENAETRYGCGKSFVVYAGAPRPENISSYERGEHLRVAHYGSLGGSRNLGPFLDALGVLFRNNPAIAGRFRLDLYGNNSRAVKREIERFAYNDTITTYGKVNRPRAVESMQTADVLLLIQNMDDVSFETIPSKVYEYLHAGRPILALVYRNPELRSMLEAQGHLVVEADDVAQIVEALGRYIAKWREDHLESLHASSPYTVERAVAELIHVASRRLGEVQE</sequence>
<evidence type="ECO:0000313" key="2">
    <source>
        <dbReference type="EMBL" id="SPQ01558.1"/>
    </source>
</evidence>
<dbReference type="AlphaFoldDB" id="A0A2U3QJI8"/>
<gene>
    <name evidence="2" type="ORF">NBG4_60034</name>
</gene>
<evidence type="ECO:0000256" key="1">
    <source>
        <dbReference type="SAM" id="Phobius"/>
    </source>
</evidence>
<dbReference type="Pfam" id="PF13692">
    <property type="entry name" value="Glyco_trans_1_4"/>
    <property type="match status" value="1"/>
</dbReference>
<keyword evidence="3" id="KW-1185">Reference proteome</keyword>
<dbReference type="Gene3D" id="3.40.50.2000">
    <property type="entry name" value="Glycogen Phosphorylase B"/>
    <property type="match status" value="1"/>
</dbReference>
<dbReference type="EMBL" id="OUUY01000108">
    <property type="protein sequence ID" value="SPQ01558.1"/>
    <property type="molecule type" value="Genomic_DNA"/>
</dbReference>
<keyword evidence="1" id="KW-0812">Transmembrane</keyword>
<name>A0A2U3QJI8_9BACT</name>
<evidence type="ECO:0000313" key="3">
    <source>
        <dbReference type="Proteomes" id="UP000245125"/>
    </source>
</evidence>
<evidence type="ECO:0008006" key="4">
    <source>
        <dbReference type="Google" id="ProtNLM"/>
    </source>
</evidence>
<proteinExistence type="predicted"/>
<dbReference type="SUPFAM" id="SSF53756">
    <property type="entry name" value="UDP-Glycosyltransferase/glycogen phosphorylase"/>
    <property type="match status" value="1"/>
</dbReference>
<feature type="transmembrane region" description="Helical" evidence="1">
    <location>
        <begin position="80"/>
        <end position="98"/>
    </location>
</feature>
<dbReference type="Proteomes" id="UP000245125">
    <property type="component" value="Unassembled WGS sequence"/>
</dbReference>
<reference evidence="3" key="1">
    <citation type="submission" date="2018-03" db="EMBL/GenBank/DDBJ databases">
        <authorList>
            <person name="Zecchin S."/>
        </authorList>
    </citation>
    <scope>NUCLEOTIDE SEQUENCE [LARGE SCALE GENOMIC DNA]</scope>
</reference>
<keyword evidence="1" id="KW-1133">Transmembrane helix</keyword>
<feature type="transmembrane region" description="Helical" evidence="1">
    <location>
        <begin position="110"/>
        <end position="125"/>
    </location>
</feature>
<keyword evidence="1" id="KW-0472">Membrane</keyword>
<accession>A0A2U3QJI8</accession>
<organism evidence="2 3">
    <name type="scientific">Candidatus Sulfobium mesophilum</name>
    <dbReference type="NCBI Taxonomy" id="2016548"/>
    <lineage>
        <taxon>Bacteria</taxon>
        <taxon>Pseudomonadati</taxon>
        <taxon>Nitrospirota</taxon>
        <taxon>Nitrospiria</taxon>
        <taxon>Nitrospirales</taxon>
        <taxon>Nitrospiraceae</taxon>
        <taxon>Candidatus Sulfobium</taxon>
    </lineage>
</organism>